<evidence type="ECO:0008006" key="5">
    <source>
        <dbReference type="Google" id="ProtNLM"/>
    </source>
</evidence>
<evidence type="ECO:0000313" key="4">
    <source>
        <dbReference type="Proteomes" id="UP000094147"/>
    </source>
</evidence>
<organism evidence="3 4">
    <name type="scientific">Kangiella sediminilitoris</name>
    <dbReference type="NCBI Taxonomy" id="1144748"/>
    <lineage>
        <taxon>Bacteria</taxon>
        <taxon>Pseudomonadati</taxon>
        <taxon>Pseudomonadota</taxon>
        <taxon>Gammaproteobacteria</taxon>
        <taxon>Kangiellales</taxon>
        <taxon>Kangiellaceae</taxon>
        <taxon>Kangiella</taxon>
    </lineage>
</organism>
<dbReference type="Gene3D" id="3.10.450.160">
    <property type="entry name" value="inner membrane protein cigr"/>
    <property type="match status" value="1"/>
</dbReference>
<dbReference type="RefSeq" id="WP_228703638.1">
    <property type="nucleotide sequence ID" value="NZ_CP012418.1"/>
</dbReference>
<feature type="region of interest" description="Disordered" evidence="1">
    <location>
        <begin position="27"/>
        <end position="57"/>
    </location>
</feature>
<dbReference type="KEGG" id="ksd:KS2013_1303"/>
<evidence type="ECO:0000256" key="1">
    <source>
        <dbReference type="SAM" id="MobiDB-lite"/>
    </source>
</evidence>
<feature type="chain" id="PRO_5008544124" description="RcnB family protein" evidence="2">
    <location>
        <begin position="25"/>
        <end position="161"/>
    </location>
</feature>
<keyword evidence="2" id="KW-0732">Signal</keyword>
<dbReference type="STRING" id="1144748.KS2013_1303"/>
<dbReference type="EMBL" id="CP012418">
    <property type="protein sequence ID" value="AOE50017.1"/>
    <property type="molecule type" value="Genomic_DNA"/>
</dbReference>
<evidence type="ECO:0000256" key="2">
    <source>
        <dbReference type="SAM" id="SignalP"/>
    </source>
</evidence>
<feature type="signal peptide" evidence="2">
    <location>
        <begin position="1"/>
        <end position="24"/>
    </location>
</feature>
<dbReference type="PATRIC" id="fig|1144748.3.peg.1312"/>
<dbReference type="Proteomes" id="UP000094147">
    <property type="component" value="Chromosome"/>
</dbReference>
<proteinExistence type="predicted"/>
<keyword evidence="4" id="KW-1185">Reference proteome</keyword>
<accession>A0A1B3BB63</accession>
<evidence type="ECO:0000313" key="3">
    <source>
        <dbReference type="EMBL" id="AOE50017.1"/>
    </source>
</evidence>
<reference evidence="4" key="1">
    <citation type="submission" date="2015-08" db="EMBL/GenBank/DDBJ databases">
        <authorList>
            <person name="Kim K.M."/>
        </authorList>
    </citation>
    <scope>NUCLEOTIDE SEQUENCE [LARGE SCALE GENOMIC DNA]</scope>
    <source>
        <strain evidence="4">KCTC 23892</strain>
    </source>
</reference>
<gene>
    <name evidence="3" type="ORF">KS2013_1303</name>
</gene>
<feature type="compositionally biased region" description="Basic and acidic residues" evidence="1">
    <location>
        <begin position="27"/>
        <end position="41"/>
    </location>
</feature>
<protein>
    <recommendedName>
        <fullName evidence="5">RcnB family protein</fullName>
    </recommendedName>
</protein>
<feature type="region of interest" description="Disordered" evidence="1">
    <location>
        <begin position="71"/>
        <end position="95"/>
    </location>
</feature>
<sequence length="161" mass="18530" precursor="true">MIKQKLTLISLAVAFAISAPVVMAKGKPEHAQNKSEKEVKQSKAKQSNKRHFDDGARDTIRNYYDRYYDDRGRLDTSRSDLPPGLQKKYQRTGQLPPGWQKKVQAGHVLPIDIYRYGHEIPYDLRRRLPLGPVGSKIIEVEGKIIRLMEGTRMILDVFDIR</sequence>
<name>A0A1B3BB63_9GAMM</name>
<dbReference type="AlphaFoldDB" id="A0A1B3BB63"/>